<dbReference type="Proteomes" id="UP000188184">
    <property type="component" value="Plasmid unnamed2"/>
</dbReference>
<dbReference type="InterPro" id="IPR015797">
    <property type="entry name" value="NUDIX_hydrolase-like_dom_sf"/>
</dbReference>
<dbReference type="EMBL" id="CP019642">
    <property type="protein sequence ID" value="AQQ55549.1"/>
    <property type="molecule type" value="Genomic_DNA"/>
</dbReference>
<evidence type="ECO:0000259" key="3">
    <source>
        <dbReference type="PROSITE" id="PS51462"/>
    </source>
</evidence>
<organism evidence="4 5">
    <name type="scientific">Planococcus lenghuensis</name>
    <dbReference type="NCBI Taxonomy" id="2213202"/>
    <lineage>
        <taxon>Bacteria</taxon>
        <taxon>Bacillati</taxon>
        <taxon>Bacillota</taxon>
        <taxon>Bacilli</taxon>
        <taxon>Bacillales</taxon>
        <taxon>Caryophanaceae</taxon>
        <taxon>Planococcus</taxon>
    </lineage>
</organism>
<evidence type="ECO:0000313" key="4">
    <source>
        <dbReference type="EMBL" id="AQQ55549.1"/>
    </source>
</evidence>
<sequence>MSIRNSAKAIIIKDSKVLLTKNVDEEGCFYLFPGGGQDHGEVLSDTVKRECIEEIGENVEVKDLLHIREYIGKNHEHAHFDSHVHQIEYYFVCHMRIDQNVSSVPSNPDSHQVGIEWVPVPNLMDYRIYPKGIRKYIQEYEDKKRNTVYLGDIN</sequence>
<protein>
    <submittedName>
        <fullName evidence="4">NUDIX hydrolase</fullName>
    </submittedName>
</protein>
<evidence type="ECO:0000313" key="5">
    <source>
        <dbReference type="Proteomes" id="UP000188184"/>
    </source>
</evidence>
<keyword evidence="2 4" id="KW-0378">Hydrolase</keyword>
<keyword evidence="5" id="KW-1185">Reference proteome</keyword>
<dbReference type="KEGG" id="pmar:B0X71_20455"/>
<evidence type="ECO:0000256" key="1">
    <source>
        <dbReference type="ARBA" id="ARBA00001946"/>
    </source>
</evidence>
<dbReference type="PROSITE" id="PS51462">
    <property type="entry name" value="NUDIX"/>
    <property type="match status" value="1"/>
</dbReference>
<dbReference type="OrthoDB" id="65827at2"/>
<dbReference type="Gene3D" id="3.90.79.10">
    <property type="entry name" value="Nucleoside Triphosphate Pyrophosphohydrolase"/>
    <property type="match status" value="1"/>
</dbReference>
<reference evidence="4 5" key="1">
    <citation type="submission" date="2017-02" db="EMBL/GenBank/DDBJ databases">
        <title>The complete genomic sequence of a novel cold adapted crude oil-degrading bacterium Planococcus qaidamina Y42.</title>
        <authorList>
            <person name="Yang R."/>
        </authorList>
    </citation>
    <scope>NUCLEOTIDE SEQUENCE [LARGE SCALE GENOMIC DNA]</scope>
    <source>
        <strain evidence="4 5">Y42</strain>
        <plasmid evidence="4 5">unnamed2</plasmid>
    </source>
</reference>
<feature type="domain" description="Nudix hydrolase" evidence="3">
    <location>
        <begin position="1"/>
        <end position="141"/>
    </location>
</feature>
<dbReference type="GO" id="GO:0016787">
    <property type="term" value="F:hydrolase activity"/>
    <property type="evidence" value="ECO:0007669"/>
    <property type="project" value="UniProtKB-KW"/>
</dbReference>
<gene>
    <name evidence="4" type="ORF">B0X71_20455</name>
</gene>
<geneLocation type="plasmid" evidence="4 5">
    <name>unnamed2</name>
</geneLocation>
<name>A0A1Q2L544_9BACL</name>
<dbReference type="SUPFAM" id="SSF55811">
    <property type="entry name" value="Nudix"/>
    <property type="match status" value="1"/>
</dbReference>
<comment type="cofactor">
    <cofactor evidence="1">
        <name>Mg(2+)</name>
        <dbReference type="ChEBI" id="CHEBI:18420"/>
    </cofactor>
</comment>
<dbReference type="RefSeq" id="WP_077591387.1">
    <property type="nucleotide sequence ID" value="NZ_CP019642.1"/>
</dbReference>
<proteinExistence type="predicted"/>
<dbReference type="CDD" id="cd18880">
    <property type="entry name" value="NUDIX_ADPRase"/>
    <property type="match status" value="1"/>
</dbReference>
<dbReference type="InterPro" id="IPR000086">
    <property type="entry name" value="NUDIX_hydrolase_dom"/>
</dbReference>
<dbReference type="Pfam" id="PF00293">
    <property type="entry name" value="NUDIX"/>
    <property type="match status" value="1"/>
</dbReference>
<dbReference type="PANTHER" id="PTHR43046:SF14">
    <property type="entry name" value="MUTT_NUDIX FAMILY PROTEIN"/>
    <property type="match status" value="1"/>
</dbReference>
<dbReference type="AlphaFoldDB" id="A0A1Q2L544"/>
<evidence type="ECO:0000256" key="2">
    <source>
        <dbReference type="ARBA" id="ARBA00022801"/>
    </source>
</evidence>
<accession>A0A1Q2L544</accession>
<keyword evidence="4" id="KW-0614">Plasmid</keyword>
<dbReference type="PANTHER" id="PTHR43046">
    <property type="entry name" value="GDP-MANNOSE MANNOSYL HYDROLASE"/>
    <property type="match status" value="1"/>
</dbReference>